<dbReference type="STRING" id="442341.SAMN04487959_113111"/>
<evidence type="ECO:0000313" key="12">
    <source>
        <dbReference type="EMBL" id="SFH97153.1"/>
    </source>
</evidence>
<dbReference type="PANTHER" id="PTHR11564:SF5">
    <property type="entry name" value="SIGNAL RECOGNITION PARTICLE SUBUNIT SRP54"/>
    <property type="match status" value="1"/>
</dbReference>
<dbReference type="InterPro" id="IPR004125">
    <property type="entry name" value="Signal_recog_particle_SRP54_M"/>
</dbReference>
<dbReference type="Pfam" id="PF02881">
    <property type="entry name" value="SRP54_N"/>
    <property type="match status" value="1"/>
</dbReference>
<keyword evidence="3 9" id="KW-0378">Hydrolase</keyword>
<dbReference type="EMBL" id="FOPY01000013">
    <property type="protein sequence ID" value="SFH97153.1"/>
    <property type="molecule type" value="Genomic_DNA"/>
</dbReference>
<dbReference type="Pfam" id="PF00448">
    <property type="entry name" value="SRP54"/>
    <property type="match status" value="1"/>
</dbReference>
<accession>A0A1I3EE45</accession>
<evidence type="ECO:0000256" key="10">
    <source>
        <dbReference type="SAM" id="MobiDB-lite"/>
    </source>
</evidence>
<evidence type="ECO:0000256" key="9">
    <source>
        <dbReference type="HAMAP-Rule" id="MF_00306"/>
    </source>
</evidence>
<dbReference type="InterPro" id="IPR000897">
    <property type="entry name" value="SRP54_GTPase_dom"/>
</dbReference>
<protein>
    <recommendedName>
        <fullName evidence="9">Signal recognition particle protein</fullName>
        <ecNumber evidence="9">3.6.5.4</ecNumber>
    </recommendedName>
    <alternativeName>
        <fullName evidence="9">Fifty-four homolog</fullName>
    </alternativeName>
</protein>
<feature type="binding site" evidence="9">
    <location>
        <begin position="247"/>
        <end position="250"/>
    </location>
    <ligand>
        <name>GTP</name>
        <dbReference type="ChEBI" id="CHEBI:37565"/>
    </ligand>
</feature>
<sequence>MFENLSERLSQTLRSVTGQAKLTEDNIKDTLREVRRALLEADVALPVVKAFVERVRERAVGQEVSRSLSPGQQFVKIVQQELEAIMGEANEGLALKGSPSVVLMAGLQGAGKTTSVAKLARYLREREKKKVLVVSTDVYRPAAIDQLETLAREVEVDFFPSTSEQRPVDIAGAALKHAKIQFHDVVLVDTAGRLHVDSDMMDEIQALHKALQPQETLFVVDAMTGQDAANTAKAFHEALPLTGVILTKADGDARGGAALSVRHITGKPIKFMGMGEKVDALEPFHPDRVASRILGMGDVLSLIEEAERTVDKNKAEKLAKKVKKGEGFDLEDFRDQLQQLKKMGGMSGMMSKLPGMGQFAEMAQGPGPEKELGKLEALINSMTPKERRKPDIINGSRKRRIAAGAGLQVPDLNRLLKQHKQMQKMMKKVGKKGGMQKMMRGMSGMLPPGMGGGPGGPGGMGGGPGGFGGGGFPRR</sequence>
<dbReference type="PANTHER" id="PTHR11564">
    <property type="entry name" value="SIGNAL RECOGNITION PARTICLE 54K PROTEIN SRP54"/>
    <property type="match status" value="1"/>
</dbReference>
<dbReference type="Gene3D" id="3.40.50.300">
    <property type="entry name" value="P-loop containing nucleotide triphosphate hydrolases"/>
    <property type="match status" value="1"/>
</dbReference>
<feature type="region of interest" description="Disordered" evidence="10">
    <location>
        <begin position="451"/>
        <end position="475"/>
    </location>
</feature>
<dbReference type="NCBIfam" id="TIGR00959">
    <property type="entry name" value="ffh"/>
    <property type="match status" value="1"/>
</dbReference>
<name>A0A1I3EE45_9GAMM</name>
<dbReference type="GO" id="GO:0005525">
    <property type="term" value="F:GTP binding"/>
    <property type="evidence" value="ECO:0007669"/>
    <property type="project" value="UniProtKB-UniRule"/>
</dbReference>
<dbReference type="Pfam" id="PF02978">
    <property type="entry name" value="SRP_SPB"/>
    <property type="match status" value="1"/>
</dbReference>
<keyword evidence="2 9" id="KW-0547">Nucleotide-binding</keyword>
<dbReference type="InterPro" id="IPR042101">
    <property type="entry name" value="SRP54_N_sf"/>
</dbReference>
<feature type="domain" description="SRP54-type proteins GTP-binding" evidence="11">
    <location>
        <begin position="268"/>
        <end position="281"/>
    </location>
</feature>
<dbReference type="InterPro" id="IPR013822">
    <property type="entry name" value="Signal_recog_particl_SRP54_hlx"/>
</dbReference>
<dbReference type="SMART" id="SM00382">
    <property type="entry name" value="AAA"/>
    <property type="match status" value="1"/>
</dbReference>
<dbReference type="InterPro" id="IPR027417">
    <property type="entry name" value="P-loop_NTPase"/>
</dbReference>
<dbReference type="FunFam" id="3.40.50.300:FF:000022">
    <property type="entry name" value="Signal recognition particle 54 kDa subunit"/>
    <property type="match status" value="1"/>
</dbReference>
<dbReference type="RefSeq" id="WP_092848602.1">
    <property type="nucleotide sequence ID" value="NZ_FOPY01000013.1"/>
</dbReference>
<evidence type="ECO:0000256" key="4">
    <source>
        <dbReference type="ARBA" id="ARBA00022884"/>
    </source>
</evidence>
<dbReference type="Gene3D" id="1.10.260.30">
    <property type="entry name" value="Signal recognition particle, SRP54 subunit, M-domain"/>
    <property type="match status" value="1"/>
</dbReference>
<dbReference type="Proteomes" id="UP000199040">
    <property type="component" value="Unassembled WGS sequence"/>
</dbReference>
<dbReference type="SUPFAM" id="SSF47446">
    <property type="entry name" value="Signal peptide-binding domain"/>
    <property type="match status" value="1"/>
</dbReference>
<dbReference type="GO" id="GO:0008312">
    <property type="term" value="F:7S RNA binding"/>
    <property type="evidence" value="ECO:0007669"/>
    <property type="project" value="InterPro"/>
</dbReference>
<evidence type="ECO:0000259" key="11">
    <source>
        <dbReference type="PROSITE" id="PS00300"/>
    </source>
</evidence>
<dbReference type="InterPro" id="IPR004780">
    <property type="entry name" value="SRP"/>
</dbReference>
<dbReference type="SMART" id="SM00963">
    <property type="entry name" value="SRP54_N"/>
    <property type="match status" value="1"/>
</dbReference>
<dbReference type="SUPFAM" id="SSF52540">
    <property type="entry name" value="P-loop containing nucleoside triphosphate hydrolases"/>
    <property type="match status" value="1"/>
</dbReference>
<dbReference type="GO" id="GO:0006614">
    <property type="term" value="P:SRP-dependent cotranslational protein targeting to membrane"/>
    <property type="evidence" value="ECO:0007669"/>
    <property type="project" value="InterPro"/>
</dbReference>
<keyword evidence="6 9" id="KW-0733">Signal recognition particle</keyword>
<evidence type="ECO:0000256" key="6">
    <source>
        <dbReference type="ARBA" id="ARBA00023135"/>
    </source>
</evidence>
<dbReference type="InterPro" id="IPR003593">
    <property type="entry name" value="AAA+_ATPase"/>
</dbReference>
<dbReference type="EC" id="3.6.5.4" evidence="9"/>
<keyword evidence="9" id="KW-0963">Cytoplasm</keyword>
<dbReference type="PROSITE" id="PS00300">
    <property type="entry name" value="SRP54"/>
    <property type="match status" value="1"/>
</dbReference>
<evidence type="ECO:0000256" key="1">
    <source>
        <dbReference type="ARBA" id="ARBA00005450"/>
    </source>
</evidence>
<dbReference type="InterPro" id="IPR022941">
    <property type="entry name" value="SRP54"/>
</dbReference>
<proteinExistence type="inferred from homology"/>
<keyword evidence="7 9" id="KW-0687">Ribonucleoprotein</keyword>
<comment type="similarity">
    <text evidence="1 9">Belongs to the GTP-binding SRP family. SRP54 subfamily.</text>
</comment>
<keyword evidence="5 9" id="KW-0342">GTP-binding</keyword>
<comment type="subunit">
    <text evidence="9">Part of the signal recognition particle protein translocation system, which is composed of SRP and FtsY. SRP is a ribonucleoprotein composed of Ffh and a 4.5S RNA molecule.</text>
</comment>
<dbReference type="InterPro" id="IPR036891">
    <property type="entry name" value="Signal_recog_part_SRP54_M_sf"/>
</dbReference>
<feature type="binding site" evidence="9">
    <location>
        <begin position="106"/>
        <end position="113"/>
    </location>
    <ligand>
        <name>GTP</name>
        <dbReference type="ChEBI" id="CHEBI:37565"/>
    </ligand>
</feature>
<keyword evidence="13" id="KW-1185">Reference proteome</keyword>
<dbReference type="GO" id="GO:0048500">
    <property type="term" value="C:signal recognition particle"/>
    <property type="evidence" value="ECO:0007669"/>
    <property type="project" value="UniProtKB-UniRule"/>
</dbReference>
<keyword evidence="4 9" id="KW-0694">RNA-binding</keyword>
<dbReference type="GO" id="GO:0003924">
    <property type="term" value="F:GTPase activity"/>
    <property type="evidence" value="ECO:0007669"/>
    <property type="project" value="UniProtKB-UniRule"/>
</dbReference>
<dbReference type="SMART" id="SM00962">
    <property type="entry name" value="SRP54"/>
    <property type="match status" value="1"/>
</dbReference>
<dbReference type="Gene3D" id="1.20.120.140">
    <property type="entry name" value="Signal recognition particle SRP54, nucleotide-binding domain"/>
    <property type="match status" value="1"/>
</dbReference>
<evidence type="ECO:0000256" key="2">
    <source>
        <dbReference type="ARBA" id="ARBA00022741"/>
    </source>
</evidence>
<evidence type="ECO:0000256" key="7">
    <source>
        <dbReference type="ARBA" id="ARBA00023274"/>
    </source>
</evidence>
<feature type="binding site" evidence="9">
    <location>
        <begin position="189"/>
        <end position="193"/>
    </location>
    <ligand>
        <name>GTP</name>
        <dbReference type="ChEBI" id="CHEBI:37565"/>
    </ligand>
</feature>
<comment type="catalytic activity">
    <reaction evidence="8 9">
        <text>GTP + H2O = GDP + phosphate + H(+)</text>
        <dbReference type="Rhea" id="RHEA:19669"/>
        <dbReference type="ChEBI" id="CHEBI:15377"/>
        <dbReference type="ChEBI" id="CHEBI:15378"/>
        <dbReference type="ChEBI" id="CHEBI:37565"/>
        <dbReference type="ChEBI" id="CHEBI:43474"/>
        <dbReference type="ChEBI" id="CHEBI:58189"/>
        <dbReference type="EC" id="3.6.5.4"/>
    </reaction>
</comment>
<reference evidence="12 13" key="1">
    <citation type="submission" date="2016-10" db="EMBL/GenBank/DDBJ databases">
        <authorList>
            <person name="de Groot N.N."/>
        </authorList>
    </citation>
    <scope>NUCLEOTIDE SEQUENCE [LARGE SCALE GENOMIC DNA]</scope>
    <source>
        <strain evidence="12 13">CGMCC 1.6848</strain>
    </source>
</reference>
<evidence type="ECO:0000256" key="8">
    <source>
        <dbReference type="ARBA" id="ARBA00048027"/>
    </source>
</evidence>
<dbReference type="AlphaFoldDB" id="A0A1I3EE45"/>
<comment type="subcellular location">
    <subcellularLocation>
        <location evidence="9">Cytoplasm</location>
    </subcellularLocation>
    <text evidence="9">The SRP-RNC complex is targeted to the cytoplasmic membrane.</text>
</comment>
<evidence type="ECO:0000313" key="13">
    <source>
        <dbReference type="Proteomes" id="UP000199040"/>
    </source>
</evidence>
<dbReference type="HAMAP" id="MF_00306">
    <property type="entry name" value="SRP54"/>
    <property type="match status" value="1"/>
</dbReference>
<dbReference type="CDD" id="cd18539">
    <property type="entry name" value="SRP_G"/>
    <property type="match status" value="1"/>
</dbReference>
<comment type="function">
    <text evidence="9">Involved in targeting and insertion of nascent membrane proteins into the cytoplasmic membrane. Binds to the hydrophobic signal sequence of the ribosome-nascent chain (RNC) as it emerges from the ribosomes. The SRP-RNC complex is then targeted to the cytoplasmic membrane where it interacts with the SRP receptor FtsY. Interaction with FtsY leads to the transfer of the RNC complex to the Sec translocase for insertion into the membrane, the hydrolysis of GTP by both Ffh and FtsY, and the dissociation of the SRP-FtsY complex into the individual components.</text>
</comment>
<gene>
    <name evidence="9" type="primary">ffh</name>
    <name evidence="12" type="ORF">SAMN04487959_113111</name>
</gene>
<evidence type="ECO:0000256" key="3">
    <source>
        <dbReference type="ARBA" id="ARBA00022801"/>
    </source>
</evidence>
<evidence type="ECO:0000256" key="5">
    <source>
        <dbReference type="ARBA" id="ARBA00023134"/>
    </source>
</evidence>
<organism evidence="12 13">
    <name type="scientific">Modicisalibacter xianhensis</name>
    <dbReference type="NCBI Taxonomy" id="442341"/>
    <lineage>
        <taxon>Bacteria</taxon>
        <taxon>Pseudomonadati</taxon>
        <taxon>Pseudomonadota</taxon>
        <taxon>Gammaproteobacteria</taxon>
        <taxon>Oceanospirillales</taxon>
        <taxon>Halomonadaceae</taxon>
        <taxon>Modicisalibacter</taxon>
    </lineage>
</organism>
<comment type="domain">
    <text evidence="9">Composed of three domains: the N-terminal N domain, which is responsible for interactions with the ribosome, the central G domain, which binds GTP, and the C-terminal M domain, which binds the RNA and the signal sequence of the RNC.</text>
</comment>